<reference evidence="2 3" key="1">
    <citation type="submission" date="2018-11" db="EMBL/GenBank/DDBJ databases">
        <authorList>
            <consortium name="Pathogen Informatics"/>
        </authorList>
    </citation>
    <scope>NUCLEOTIDE SEQUENCE [LARGE SCALE GENOMIC DNA]</scope>
    <source>
        <strain evidence="2 3">Egypt</strain>
    </source>
</reference>
<feature type="compositionally biased region" description="Polar residues" evidence="1">
    <location>
        <begin position="50"/>
        <end position="73"/>
    </location>
</feature>
<protein>
    <submittedName>
        <fullName evidence="2">Uncharacterized protein</fullName>
    </submittedName>
</protein>
<feature type="compositionally biased region" description="Polar residues" evidence="1">
    <location>
        <begin position="130"/>
        <end position="144"/>
    </location>
</feature>
<organism evidence="2 3">
    <name type="scientific">Echinostoma caproni</name>
    <dbReference type="NCBI Taxonomy" id="27848"/>
    <lineage>
        <taxon>Eukaryota</taxon>
        <taxon>Metazoa</taxon>
        <taxon>Spiralia</taxon>
        <taxon>Lophotrochozoa</taxon>
        <taxon>Platyhelminthes</taxon>
        <taxon>Trematoda</taxon>
        <taxon>Digenea</taxon>
        <taxon>Plagiorchiida</taxon>
        <taxon>Echinostomata</taxon>
        <taxon>Echinostomatoidea</taxon>
        <taxon>Echinostomatidae</taxon>
        <taxon>Echinostoma</taxon>
    </lineage>
</organism>
<proteinExistence type="predicted"/>
<dbReference type="AlphaFoldDB" id="A0A3P8H605"/>
<dbReference type="Proteomes" id="UP000272942">
    <property type="component" value="Unassembled WGS sequence"/>
</dbReference>
<dbReference type="OrthoDB" id="6351677at2759"/>
<keyword evidence="3" id="KW-1185">Reference proteome</keyword>
<feature type="region of interest" description="Disordered" evidence="1">
    <location>
        <begin position="49"/>
        <end position="144"/>
    </location>
</feature>
<name>A0A3P8H605_9TREM</name>
<gene>
    <name evidence="2" type="ORF">ECPE_LOCUS9979</name>
</gene>
<dbReference type="EMBL" id="UZAN01048271">
    <property type="protein sequence ID" value="VDP86290.1"/>
    <property type="molecule type" value="Genomic_DNA"/>
</dbReference>
<feature type="compositionally biased region" description="Polar residues" evidence="1">
    <location>
        <begin position="180"/>
        <end position="190"/>
    </location>
</feature>
<evidence type="ECO:0000313" key="3">
    <source>
        <dbReference type="Proteomes" id="UP000272942"/>
    </source>
</evidence>
<evidence type="ECO:0000313" key="2">
    <source>
        <dbReference type="EMBL" id="VDP86290.1"/>
    </source>
</evidence>
<sequence>MALRPFRSPRPRTFKSAGSVACRSKSAPRSRFPSYVSWFVGKLRRRCRTLSPTTSQPGTVQMTTEASVSAGQSSRDHHLRRGNLSPQSSSRPMGILRKSGTKRGRKSIDKSRKPTFVDGEQIPEDEKSETPVNEDNLGESQHSVRLTDRLSDLSSIQTEMYRFVQEQYVAQQRKIPPSITMRSPRSSTVMEHSPRKQQQDGLVYGGVNGTGACAAITTRLSHYRFLTYDLNQPKEPSTFENGSGDRSECLLRQRHGARPRVGDVLIFLNGHLAYIGSTLSGYPGECLTERDLEKRVLECQYAVFNRGFNLPTDFQFP</sequence>
<feature type="region of interest" description="Disordered" evidence="1">
    <location>
        <begin position="179"/>
        <end position="200"/>
    </location>
</feature>
<accession>A0A3P8H605</accession>
<evidence type="ECO:0000256" key="1">
    <source>
        <dbReference type="SAM" id="MobiDB-lite"/>
    </source>
</evidence>